<dbReference type="Proteomes" id="UP001232750">
    <property type="component" value="Unassembled WGS sequence"/>
</dbReference>
<dbReference type="InterPro" id="IPR029063">
    <property type="entry name" value="SAM-dependent_MTases_sf"/>
</dbReference>
<evidence type="ECO:0000313" key="2">
    <source>
        <dbReference type="EMBL" id="MDJ1649268.1"/>
    </source>
</evidence>
<evidence type="ECO:0000259" key="1">
    <source>
        <dbReference type="Pfam" id="PF13649"/>
    </source>
</evidence>
<dbReference type="PANTHER" id="PTHR43464:SF92">
    <property type="entry name" value="SLR1071 PROTEIN"/>
    <property type="match status" value="1"/>
</dbReference>
<dbReference type="RefSeq" id="WP_283830600.1">
    <property type="nucleotide sequence ID" value="NZ_JASJEU010000003.1"/>
</dbReference>
<reference evidence="2 3" key="1">
    <citation type="submission" date="2023-05" db="EMBL/GenBank/DDBJ databases">
        <title>Gordonibacter KGMB12511T sp. nov., isolated from faeces of healthy Korean.</title>
        <authorList>
            <person name="Kim H.S."/>
            <person name="Kim J.-S."/>
            <person name="Suh M.K."/>
            <person name="Eom M.K."/>
            <person name="Do H.E."/>
            <person name="Lee J.-S."/>
        </authorList>
    </citation>
    <scope>NUCLEOTIDE SEQUENCE [LARGE SCALE GENOMIC DNA]</scope>
    <source>
        <strain evidence="2 3">KGMB12511</strain>
    </source>
</reference>
<dbReference type="SUPFAM" id="SSF53335">
    <property type="entry name" value="S-adenosyl-L-methionine-dependent methyltransferases"/>
    <property type="match status" value="1"/>
</dbReference>
<dbReference type="Gene3D" id="3.40.50.150">
    <property type="entry name" value="Vaccinia Virus protein VP39"/>
    <property type="match status" value="1"/>
</dbReference>
<protein>
    <submittedName>
        <fullName evidence="2">Methyltransferase domain-containing protein</fullName>
    </submittedName>
</protein>
<organism evidence="2 3">
    <name type="scientific">Gordonibacter faecis</name>
    <dbReference type="NCBI Taxonomy" id="3047475"/>
    <lineage>
        <taxon>Bacteria</taxon>
        <taxon>Bacillati</taxon>
        <taxon>Actinomycetota</taxon>
        <taxon>Coriobacteriia</taxon>
        <taxon>Eggerthellales</taxon>
        <taxon>Eggerthellaceae</taxon>
        <taxon>Gordonibacter</taxon>
    </lineage>
</organism>
<comment type="caution">
    <text evidence="2">The sequence shown here is derived from an EMBL/GenBank/DDBJ whole genome shotgun (WGS) entry which is preliminary data.</text>
</comment>
<dbReference type="Pfam" id="PF13649">
    <property type="entry name" value="Methyltransf_25"/>
    <property type="match status" value="1"/>
</dbReference>
<dbReference type="GO" id="GO:0008168">
    <property type="term" value="F:methyltransferase activity"/>
    <property type="evidence" value="ECO:0007669"/>
    <property type="project" value="UniProtKB-KW"/>
</dbReference>
<dbReference type="PANTHER" id="PTHR43464">
    <property type="entry name" value="METHYLTRANSFERASE"/>
    <property type="match status" value="1"/>
</dbReference>
<keyword evidence="2" id="KW-0489">Methyltransferase</keyword>
<dbReference type="CDD" id="cd02440">
    <property type="entry name" value="AdoMet_MTases"/>
    <property type="match status" value="1"/>
</dbReference>
<dbReference type="InterPro" id="IPR041698">
    <property type="entry name" value="Methyltransf_25"/>
</dbReference>
<proteinExistence type="predicted"/>
<keyword evidence="3" id="KW-1185">Reference proteome</keyword>
<dbReference type="GO" id="GO:0032259">
    <property type="term" value="P:methylation"/>
    <property type="evidence" value="ECO:0007669"/>
    <property type="project" value="UniProtKB-KW"/>
</dbReference>
<keyword evidence="2" id="KW-0808">Transferase</keyword>
<evidence type="ECO:0000313" key="3">
    <source>
        <dbReference type="Proteomes" id="UP001232750"/>
    </source>
</evidence>
<feature type="domain" description="Methyltransferase" evidence="1">
    <location>
        <begin position="73"/>
        <end position="166"/>
    </location>
</feature>
<sequence length="282" mass="31223">MISCDTLLSLLEPPALYEFTDEPFWDDEHISAQMLAAHLDPNFEGASRNHTFIDRSVAWIARVAPVAEYQRLVDLGCGPGLYAERLARAGYRVTGVDFSRRSIAHARDAAEQQGLAIDYCCENYLALDLGQQFDVAIMIYCDYGALSAADRRTLLDRARAHLRPGGLLVLDVFSRRAFDAFEEGRIWEDHPHGGFWRPGPYLEMQHRLKYEDVATLEQIVVADCDGASAYHLWNTYFTPEMLSAELAAAGFDTLVFAGDVAGASASSDSQTLAVVAQAHNQA</sequence>
<accession>A0ABT7DIB6</accession>
<name>A0ABT7DIB6_9ACTN</name>
<gene>
    <name evidence="2" type="ORF">QNJ86_00490</name>
</gene>
<dbReference type="EMBL" id="JASJEU010000003">
    <property type="protein sequence ID" value="MDJ1649268.1"/>
    <property type="molecule type" value="Genomic_DNA"/>
</dbReference>